<evidence type="ECO:0000259" key="3">
    <source>
        <dbReference type="PROSITE" id="PS50048"/>
    </source>
</evidence>
<keyword evidence="1" id="KW-0539">Nucleus</keyword>
<dbReference type="Gene3D" id="4.10.240.10">
    <property type="entry name" value="Zn(2)-C6 fungal-type DNA-binding domain"/>
    <property type="match status" value="1"/>
</dbReference>
<comment type="caution">
    <text evidence="4">The sequence shown here is derived from an EMBL/GenBank/DDBJ whole genome shotgun (WGS) entry which is preliminary data.</text>
</comment>
<keyword evidence="5" id="KW-1185">Reference proteome</keyword>
<feature type="region of interest" description="Disordered" evidence="2">
    <location>
        <begin position="17"/>
        <end position="53"/>
    </location>
</feature>
<dbReference type="InterPro" id="IPR001138">
    <property type="entry name" value="Zn2Cys6_DnaBD"/>
</dbReference>
<dbReference type="Pfam" id="PF00172">
    <property type="entry name" value="Zn_clus"/>
    <property type="match status" value="1"/>
</dbReference>
<organism evidence="4 5">
    <name type="scientific">Colletotrichum tabaci</name>
    <dbReference type="NCBI Taxonomy" id="1209068"/>
    <lineage>
        <taxon>Eukaryota</taxon>
        <taxon>Fungi</taxon>
        <taxon>Dikarya</taxon>
        <taxon>Ascomycota</taxon>
        <taxon>Pezizomycotina</taxon>
        <taxon>Sordariomycetes</taxon>
        <taxon>Hypocreomycetidae</taxon>
        <taxon>Glomerellales</taxon>
        <taxon>Glomerellaceae</taxon>
        <taxon>Colletotrichum</taxon>
        <taxon>Colletotrichum destructivum species complex</taxon>
    </lineage>
</organism>
<reference evidence="4 5" key="1">
    <citation type="submission" date="2023-04" db="EMBL/GenBank/DDBJ databases">
        <title>Colletotrichum tabacum stain YC1 causing leaf anthracnose on Nicotiana tabacum(L.) cv.</title>
        <authorList>
            <person name="Ji Z."/>
            <person name="Wang M."/>
            <person name="Zhang J."/>
            <person name="Wang N."/>
            <person name="Zhou Z."/>
        </authorList>
    </citation>
    <scope>NUCLEOTIDE SEQUENCE [LARGE SCALE GENOMIC DNA]</scope>
    <source>
        <strain evidence="4 5">YC1</strain>
    </source>
</reference>
<sequence length="290" mass="31055">MTDHHRYREIRPVFELSSGDDSVSSLGKGRKRPFDEALGHSQRSSASKPTPKRRNALVACESCKKRKTKCSAGRPSCSSCENRGIECRYTADPSESRAASMKRRHDEMASRNTSLHEFFSAMRSMPEEHAYEIFSRIRSGVSAEDIIHEIEVGCLLVKLSASTNPEAPRLEPEVAEVVVEVESPAPKANTFDMIGSNYGANLAGSGDYSCNGRCGAGCSGAALGNVYTQDCFSHDICSYFNSASGGSSDPNCGAAYNAAVDDTALGAVNGCGQTNPSNSVSKPSTRPTCR</sequence>
<accession>A0AAV9SYY9</accession>
<dbReference type="InterPro" id="IPR036864">
    <property type="entry name" value="Zn2-C6_fun-type_DNA-bd_sf"/>
</dbReference>
<dbReference type="InterPro" id="IPR053187">
    <property type="entry name" value="Notoamide_regulator"/>
</dbReference>
<dbReference type="AlphaFoldDB" id="A0AAV9SYY9"/>
<dbReference type="SUPFAM" id="SSF57701">
    <property type="entry name" value="Zn2/Cys6 DNA-binding domain"/>
    <property type="match status" value="1"/>
</dbReference>
<name>A0AAV9SYY9_9PEZI</name>
<feature type="compositionally biased region" description="Low complexity" evidence="2">
    <location>
        <begin position="17"/>
        <end position="27"/>
    </location>
</feature>
<dbReference type="InterPro" id="IPR058526">
    <property type="entry name" value="DUF8213"/>
</dbReference>
<dbReference type="PANTHER" id="PTHR47256">
    <property type="entry name" value="ZN(II)2CYS6 TRANSCRIPTION FACTOR (EUROFUNG)-RELATED"/>
    <property type="match status" value="1"/>
</dbReference>
<evidence type="ECO:0000313" key="4">
    <source>
        <dbReference type="EMBL" id="KAK6210041.1"/>
    </source>
</evidence>
<feature type="domain" description="Zn(2)-C6 fungal-type" evidence="3">
    <location>
        <begin position="59"/>
        <end position="89"/>
    </location>
</feature>
<evidence type="ECO:0000256" key="2">
    <source>
        <dbReference type="SAM" id="MobiDB-lite"/>
    </source>
</evidence>
<gene>
    <name evidence="4" type="ORF">QIS74_11625</name>
</gene>
<proteinExistence type="predicted"/>
<evidence type="ECO:0000313" key="5">
    <source>
        <dbReference type="Proteomes" id="UP001327957"/>
    </source>
</evidence>
<dbReference type="Proteomes" id="UP001327957">
    <property type="component" value="Unassembled WGS sequence"/>
</dbReference>
<dbReference type="GO" id="GO:0000981">
    <property type="term" value="F:DNA-binding transcription factor activity, RNA polymerase II-specific"/>
    <property type="evidence" value="ECO:0007669"/>
    <property type="project" value="InterPro"/>
</dbReference>
<dbReference type="PROSITE" id="PS50048">
    <property type="entry name" value="ZN2_CY6_FUNGAL_2"/>
    <property type="match status" value="1"/>
</dbReference>
<protein>
    <recommendedName>
        <fullName evidence="3">Zn(2)-C6 fungal-type domain-containing protein</fullName>
    </recommendedName>
</protein>
<dbReference type="PANTHER" id="PTHR47256:SF1">
    <property type="entry name" value="ZN(II)2CYS6 TRANSCRIPTION FACTOR (EUROFUNG)"/>
    <property type="match status" value="1"/>
</dbReference>
<dbReference type="Pfam" id="PF26641">
    <property type="entry name" value="DUF8213"/>
    <property type="match status" value="1"/>
</dbReference>
<dbReference type="CDD" id="cd00067">
    <property type="entry name" value="GAL4"/>
    <property type="match status" value="1"/>
</dbReference>
<dbReference type="SMART" id="SM00066">
    <property type="entry name" value="GAL4"/>
    <property type="match status" value="1"/>
</dbReference>
<evidence type="ECO:0000256" key="1">
    <source>
        <dbReference type="ARBA" id="ARBA00023242"/>
    </source>
</evidence>
<dbReference type="GO" id="GO:0008270">
    <property type="term" value="F:zinc ion binding"/>
    <property type="evidence" value="ECO:0007669"/>
    <property type="project" value="InterPro"/>
</dbReference>
<dbReference type="PROSITE" id="PS00463">
    <property type="entry name" value="ZN2_CY6_FUNGAL_1"/>
    <property type="match status" value="1"/>
</dbReference>
<dbReference type="EMBL" id="JASAOK010000047">
    <property type="protein sequence ID" value="KAK6210041.1"/>
    <property type="molecule type" value="Genomic_DNA"/>
</dbReference>